<accession>A0ACC2F3A4</accession>
<organism evidence="1 2">
    <name type="scientific">Dallia pectoralis</name>
    <name type="common">Alaska blackfish</name>
    <dbReference type="NCBI Taxonomy" id="75939"/>
    <lineage>
        <taxon>Eukaryota</taxon>
        <taxon>Metazoa</taxon>
        <taxon>Chordata</taxon>
        <taxon>Craniata</taxon>
        <taxon>Vertebrata</taxon>
        <taxon>Euteleostomi</taxon>
        <taxon>Actinopterygii</taxon>
        <taxon>Neopterygii</taxon>
        <taxon>Teleostei</taxon>
        <taxon>Protacanthopterygii</taxon>
        <taxon>Esociformes</taxon>
        <taxon>Umbridae</taxon>
        <taxon>Dallia</taxon>
    </lineage>
</organism>
<reference evidence="1" key="1">
    <citation type="submission" date="2021-05" db="EMBL/GenBank/DDBJ databases">
        <authorList>
            <person name="Pan Q."/>
            <person name="Jouanno E."/>
            <person name="Zahm M."/>
            <person name="Klopp C."/>
            <person name="Cabau C."/>
            <person name="Louis A."/>
            <person name="Berthelot C."/>
            <person name="Parey E."/>
            <person name="Roest Crollius H."/>
            <person name="Montfort J."/>
            <person name="Robinson-Rechavi M."/>
            <person name="Bouchez O."/>
            <person name="Lampietro C."/>
            <person name="Lopez Roques C."/>
            <person name="Donnadieu C."/>
            <person name="Postlethwait J."/>
            <person name="Bobe J."/>
            <person name="Dillon D."/>
            <person name="Chandos A."/>
            <person name="von Hippel F."/>
            <person name="Guiguen Y."/>
        </authorList>
    </citation>
    <scope>NUCLEOTIDE SEQUENCE</scope>
    <source>
        <strain evidence="1">YG-Jan2019</strain>
    </source>
</reference>
<evidence type="ECO:0000313" key="2">
    <source>
        <dbReference type="Proteomes" id="UP001157502"/>
    </source>
</evidence>
<evidence type="ECO:0000313" key="1">
    <source>
        <dbReference type="EMBL" id="KAJ7985846.1"/>
    </source>
</evidence>
<dbReference type="EMBL" id="CM055762">
    <property type="protein sequence ID" value="KAJ7985846.1"/>
    <property type="molecule type" value="Genomic_DNA"/>
</dbReference>
<keyword evidence="2" id="KW-1185">Reference proteome</keyword>
<proteinExistence type="predicted"/>
<dbReference type="Proteomes" id="UP001157502">
    <property type="component" value="Chromosome 35"/>
</dbReference>
<protein>
    <submittedName>
        <fullName evidence="1">Uncharacterized protein</fullName>
    </submittedName>
</protein>
<gene>
    <name evidence="1" type="ORF">DPEC_G00344710</name>
</gene>
<comment type="caution">
    <text evidence="1">The sequence shown here is derived from an EMBL/GenBank/DDBJ whole genome shotgun (WGS) entry which is preliminary data.</text>
</comment>
<name>A0ACC2F3A4_DALPE</name>
<sequence>MRGGIWTLLKFDPEGCPDRYEKRNGHEKNICFPESQFPGRDVAPSSVCTSKLFIDVFTFDASATPFLTHSAAQTPGSLILAATRMWDTCTPHYGTSL</sequence>